<dbReference type="Pfam" id="PF07451">
    <property type="entry name" value="SpoVAD"/>
    <property type="match status" value="1"/>
</dbReference>
<sequence>TSMEGLALASFVVNNQGAKYVLTGAASHNAAAEKQFRYPTEYGGQKPPTAQWTVTGAGVALMQPNDPAQNMPVTTSATIGKVIDM</sequence>
<name>A0ABU3XHF9_9BACI</name>
<proteinExistence type="predicted"/>
<protein>
    <submittedName>
        <fullName evidence="1">Stage V sporulation protein AD</fullName>
    </submittedName>
</protein>
<feature type="non-terminal residue" evidence="1">
    <location>
        <position position="1"/>
    </location>
</feature>
<dbReference type="InterPro" id="IPR010894">
    <property type="entry name" value="SpoVAD"/>
</dbReference>
<dbReference type="Gene3D" id="3.40.47.40">
    <property type="entry name" value="Stage V sporulation protein AD"/>
    <property type="match status" value="1"/>
</dbReference>
<accession>A0ABU3XHF9</accession>
<gene>
    <name evidence="1" type="ORF">RYX56_23560</name>
</gene>
<evidence type="ECO:0000313" key="1">
    <source>
        <dbReference type="EMBL" id="MDV2687327.1"/>
    </source>
</evidence>
<evidence type="ECO:0000313" key="2">
    <source>
        <dbReference type="Proteomes" id="UP001287282"/>
    </source>
</evidence>
<reference evidence="1 2" key="1">
    <citation type="submission" date="2023-10" db="EMBL/GenBank/DDBJ databases">
        <title>Screening of Alkalihalobacillus lindianensis BZ-TG-R113 and Its Alleviation of Salt Stress on Rapeseed Growth.</title>
        <authorList>
            <person name="Zhao B."/>
            <person name="Guo T."/>
        </authorList>
    </citation>
    <scope>NUCLEOTIDE SEQUENCE [LARGE SCALE GENOMIC DNA]</scope>
    <source>
        <strain evidence="1 2">BZ-TG-R113</strain>
    </source>
</reference>
<dbReference type="EMBL" id="JAWJBA010000594">
    <property type="protein sequence ID" value="MDV2687327.1"/>
    <property type="molecule type" value="Genomic_DNA"/>
</dbReference>
<comment type="caution">
    <text evidence="1">The sequence shown here is derived from an EMBL/GenBank/DDBJ whole genome shotgun (WGS) entry which is preliminary data.</text>
</comment>
<dbReference type="Proteomes" id="UP001287282">
    <property type="component" value="Unassembled WGS sequence"/>
</dbReference>
<feature type="non-terminal residue" evidence="1">
    <location>
        <position position="85"/>
    </location>
</feature>
<organism evidence="1 2">
    <name type="scientific">Alkalihalophilus lindianensis</name>
    <dbReference type="NCBI Taxonomy" id="1630542"/>
    <lineage>
        <taxon>Bacteria</taxon>
        <taxon>Bacillati</taxon>
        <taxon>Bacillota</taxon>
        <taxon>Bacilli</taxon>
        <taxon>Bacillales</taxon>
        <taxon>Bacillaceae</taxon>
        <taxon>Alkalihalophilus</taxon>
    </lineage>
</organism>
<dbReference type="InterPro" id="IPR038369">
    <property type="entry name" value="SpoVAD_sf"/>
</dbReference>
<keyword evidence="2" id="KW-1185">Reference proteome</keyword>